<evidence type="ECO:0000313" key="2">
    <source>
        <dbReference type="Proteomes" id="UP001521222"/>
    </source>
</evidence>
<organism evidence="1 2">
    <name type="scientific">Nothophoma quercina</name>
    <dbReference type="NCBI Taxonomy" id="749835"/>
    <lineage>
        <taxon>Eukaryota</taxon>
        <taxon>Fungi</taxon>
        <taxon>Dikarya</taxon>
        <taxon>Ascomycota</taxon>
        <taxon>Pezizomycotina</taxon>
        <taxon>Dothideomycetes</taxon>
        <taxon>Pleosporomycetidae</taxon>
        <taxon>Pleosporales</taxon>
        <taxon>Pleosporineae</taxon>
        <taxon>Didymellaceae</taxon>
        <taxon>Nothophoma</taxon>
    </lineage>
</organism>
<sequence>MLEYLRHLQHLAVDVSDEEHGGIAGEDSSVTDHFRNHDADDTDISWDSQEDTLLDVYADLGDDVFETEEASLLVKKVAEVAMVEPAMSTYVVENEVGTPLTFSDDGLDKRGDAFDPEAVFIPPTTPAQPDGSSAADEAIENNLRTTESGDAVHSEPTSQATADLREMQRRLDALVADYTTDPLHSIPVDADLNDQDDGSEWLTIASNVEGSAPPQVVSRVDRYASRSTIQDWANQVQRADIKEHKLPQKTKALPAFLTSLAEDETSEHVLNAGVGCMLLAVALAERLFW</sequence>
<keyword evidence="2" id="KW-1185">Reference proteome</keyword>
<proteinExistence type="predicted"/>
<comment type="caution">
    <text evidence="1">The sequence shown here is derived from an EMBL/GenBank/DDBJ whole genome shotgun (WGS) entry which is preliminary data.</text>
</comment>
<reference evidence="1 2" key="1">
    <citation type="submission" date="2024-02" db="EMBL/GenBank/DDBJ databases">
        <title>De novo assembly and annotation of 12 fungi associated with fruit tree decline syndrome in Ontario, Canada.</title>
        <authorList>
            <person name="Sulman M."/>
            <person name="Ellouze W."/>
            <person name="Ilyukhin E."/>
        </authorList>
    </citation>
    <scope>NUCLEOTIDE SEQUENCE [LARGE SCALE GENOMIC DNA]</scope>
    <source>
        <strain evidence="1 2">M97-236</strain>
    </source>
</reference>
<accession>A0ABR3R150</accession>
<name>A0ABR3R150_9PLEO</name>
<dbReference type="EMBL" id="JAKIXB020000024">
    <property type="protein sequence ID" value="KAL1598146.1"/>
    <property type="molecule type" value="Genomic_DNA"/>
</dbReference>
<protein>
    <submittedName>
        <fullName evidence="1">Uncharacterized protein</fullName>
    </submittedName>
</protein>
<evidence type="ECO:0000313" key="1">
    <source>
        <dbReference type="EMBL" id="KAL1598146.1"/>
    </source>
</evidence>
<gene>
    <name evidence="1" type="ORF">SLS59_007156</name>
</gene>
<dbReference type="Proteomes" id="UP001521222">
    <property type="component" value="Unassembled WGS sequence"/>
</dbReference>